<feature type="compositionally biased region" description="Basic and acidic residues" evidence="1">
    <location>
        <begin position="419"/>
        <end position="428"/>
    </location>
</feature>
<accession>A0A3P6U054</accession>
<protein>
    <submittedName>
        <fullName evidence="2">Uncharacterized protein</fullName>
    </submittedName>
</protein>
<name>A0A3P6U054_LITSI</name>
<organism evidence="2 3">
    <name type="scientific">Litomosoides sigmodontis</name>
    <name type="common">Filarial nematode worm</name>
    <dbReference type="NCBI Taxonomy" id="42156"/>
    <lineage>
        <taxon>Eukaryota</taxon>
        <taxon>Metazoa</taxon>
        <taxon>Ecdysozoa</taxon>
        <taxon>Nematoda</taxon>
        <taxon>Chromadorea</taxon>
        <taxon>Rhabditida</taxon>
        <taxon>Spirurina</taxon>
        <taxon>Spiruromorpha</taxon>
        <taxon>Filarioidea</taxon>
        <taxon>Onchocercidae</taxon>
        <taxon>Litomosoides</taxon>
    </lineage>
</organism>
<proteinExistence type="predicted"/>
<feature type="region of interest" description="Disordered" evidence="1">
    <location>
        <begin position="392"/>
        <end position="452"/>
    </location>
</feature>
<dbReference type="Proteomes" id="UP000277928">
    <property type="component" value="Unassembled WGS sequence"/>
</dbReference>
<evidence type="ECO:0000256" key="1">
    <source>
        <dbReference type="SAM" id="MobiDB-lite"/>
    </source>
</evidence>
<dbReference type="EMBL" id="UYRX01000607">
    <property type="protein sequence ID" value="VDK84440.1"/>
    <property type="molecule type" value="Genomic_DNA"/>
</dbReference>
<evidence type="ECO:0000313" key="3">
    <source>
        <dbReference type="Proteomes" id="UP000277928"/>
    </source>
</evidence>
<feature type="compositionally biased region" description="Polar residues" evidence="1">
    <location>
        <begin position="400"/>
        <end position="411"/>
    </location>
</feature>
<reference evidence="2 3" key="1">
    <citation type="submission" date="2018-08" db="EMBL/GenBank/DDBJ databases">
        <authorList>
            <person name="Laetsch R D."/>
            <person name="Stevens L."/>
            <person name="Kumar S."/>
            <person name="Blaxter L. M."/>
        </authorList>
    </citation>
    <scope>NUCLEOTIDE SEQUENCE [LARGE SCALE GENOMIC DNA]</scope>
</reference>
<dbReference type="OMA" id="IVHEETQ"/>
<sequence>MLPRRGCAVFLHQIEAHRARTTEEQFSVDCVAIGRERYEPELNDYFAFIRLNLSEGLVRQQRKSIERQLEGGRTAKVETPIVSAGRKYFVDKSVGERSLALDPHSTSMVKQQNALLKAKKITDTILSNMKEPIRVHTMMRVNQTHTGKMHLEHKIELTGNDGKIRKRELTLLQPRTMHSVPTNKDGPRNKLIVYACDGYLLLIRAIELAVTKRNVLPGVTHDETRIYGCDSVTANSVSKSISNAKKTSKTELMQHFYDPTYAKCCNKIILTKDGKYKVIDSVELRCNESMREPDKRLIPTSNGHRGNEGIKSAEVKACNFNQLVGYGKGLLSIETALELSVAAKLKSYAWYETCDYTTDIYDSYPGSLLSSDLSSRELLQQSKATAMQQVNLKTAKRSDQSPPKSGLSDTSAGGGSESGSDHSPDRSGESGSGSVRENSPTTAVHKDSSLNTAISPTNDLLHGYPDDICCSKSASIWRKPSGVLLQPKLLGTTRVEKPKSESCKPASFGSQRRIFYATDDTTQLSFSAEMLSPNAPTATNAELEDGTDEITIFLSDKDGLNIAITADVGINVVDENGSKRKMKCVRNRKICIDGQIVYED</sequence>
<keyword evidence="3" id="KW-1185">Reference proteome</keyword>
<dbReference type="OrthoDB" id="5856903at2759"/>
<evidence type="ECO:0000313" key="2">
    <source>
        <dbReference type="EMBL" id="VDK84440.1"/>
    </source>
</evidence>
<gene>
    <name evidence="2" type="ORF">NLS_LOCUS6659</name>
</gene>
<dbReference type="AlphaFoldDB" id="A0A3P6U054"/>